<evidence type="ECO:0008006" key="16">
    <source>
        <dbReference type="Google" id="ProtNLM"/>
    </source>
</evidence>
<protein>
    <recommendedName>
        <fullName evidence="16">Protein kinase domain-containing protein</fullName>
    </recommendedName>
</protein>
<feature type="compositionally biased region" description="Low complexity" evidence="8">
    <location>
        <begin position="974"/>
        <end position="988"/>
    </location>
</feature>
<name>A0A8J4GRN5_9CHLO</name>
<feature type="domain" description="CHASE" evidence="11">
    <location>
        <begin position="314"/>
        <end position="368"/>
    </location>
</feature>
<evidence type="ECO:0000259" key="10">
    <source>
        <dbReference type="PROSITE" id="PS50011"/>
    </source>
</evidence>
<dbReference type="PROSITE" id="PS00108">
    <property type="entry name" value="PROTEIN_KINASE_ST"/>
    <property type="match status" value="1"/>
</dbReference>
<feature type="compositionally biased region" description="Low complexity" evidence="8">
    <location>
        <begin position="942"/>
        <end position="957"/>
    </location>
</feature>
<feature type="coiled-coil region" evidence="7">
    <location>
        <begin position="518"/>
        <end position="548"/>
    </location>
</feature>
<dbReference type="InterPro" id="IPR051681">
    <property type="entry name" value="Ser/Thr_Kinases-Pseudokinases"/>
</dbReference>
<dbReference type="Proteomes" id="UP000722791">
    <property type="component" value="Unassembled WGS sequence"/>
</dbReference>
<accession>A0A8J4GRN5</accession>
<dbReference type="InterPro" id="IPR017441">
    <property type="entry name" value="Protein_kinase_ATP_BS"/>
</dbReference>
<dbReference type="PROSITE" id="PS00107">
    <property type="entry name" value="PROTEIN_KINASE_ATP"/>
    <property type="match status" value="1"/>
</dbReference>
<dbReference type="SUPFAM" id="SSF56112">
    <property type="entry name" value="Protein kinase-like (PK-like)"/>
    <property type="match status" value="1"/>
</dbReference>
<dbReference type="PANTHER" id="PTHR44329">
    <property type="entry name" value="SERINE/THREONINE-PROTEIN KINASE TNNI3K-RELATED"/>
    <property type="match status" value="1"/>
</dbReference>
<dbReference type="PANTHER" id="PTHR44329:SF214">
    <property type="entry name" value="PROTEIN KINASE DOMAIN-CONTAINING PROTEIN"/>
    <property type="match status" value="1"/>
</dbReference>
<keyword evidence="15" id="KW-1185">Reference proteome</keyword>
<dbReference type="EMBL" id="BNCQ01000050">
    <property type="protein sequence ID" value="GIM13635.1"/>
    <property type="molecule type" value="Genomic_DNA"/>
</dbReference>
<gene>
    <name evidence="12" type="ORF">Vretifemale_8537</name>
    <name evidence="13" type="ORF">Vretimale_16703</name>
</gene>
<dbReference type="Pfam" id="PF07714">
    <property type="entry name" value="PK_Tyr_Ser-Thr"/>
    <property type="match status" value="2"/>
</dbReference>
<evidence type="ECO:0000313" key="15">
    <source>
        <dbReference type="Proteomes" id="UP000747110"/>
    </source>
</evidence>
<dbReference type="OrthoDB" id="540454at2759"/>
<evidence type="ECO:0000256" key="4">
    <source>
        <dbReference type="ARBA" id="ARBA00022777"/>
    </source>
</evidence>
<dbReference type="Gene3D" id="3.30.200.20">
    <property type="entry name" value="Phosphorylase Kinase, domain 1"/>
    <property type="match status" value="1"/>
</dbReference>
<dbReference type="InterPro" id="IPR006189">
    <property type="entry name" value="CHASE_dom"/>
</dbReference>
<evidence type="ECO:0000256" key="3">
    <source>
        <dbReference type="ARBA" id="ARBA00022741"/>
    </source>
</evidence>
<evidence type="ECO:0000313" key="12">
    <source>
        <dbReference type="EMBL" id="GIL79159.1"/>
    </source>
</evidence>
<keyword evidence="7" id="KW-0175">Coiled coil</keyword>
<keyword evidence="1" id="KW-0723">Serine/threonine-protein kinase</keyword>
<dbReference type="PROSITE" id="PS50839">
    <property type="entry name" value="CHASE"/>
    <property type="match status" value="1"/>
</dbReference>
<feature type="transmembrane region" description="Helical" evidence="9">
    <location>
        <begin position="489"/>
        <end position="511"/>
    </location>
</feature>
<feature type="region of interest" description="Disordered" evidence="8">
    <location>
        <begin position="1118"/>
        <end position="1155"/>
    </location>
</feature>
<dbReference type="InterPro" id="IPR008271">
    <property type="entry name" value="Ser/Thr_kinase_AS"/>
</dbReference>
<comment type="caution">
    <text evidence="13">The sequence shown here is derived from an EMBL/GenBank/DDBJ whole genome shotgun (WGS) entry which is preliminary data.</text>
</comment>
<evidence type="ECO:0000259" key="11">
    <source>
        <dbReference type="PROSITE" id="PS50839"/>
    </source>
</evidence>
<keyword evidence="4" id="KW-0418">Kinase</keyword>
<keyword evidence="2" id="KW-0808">Transferase</keyword>
<keyword evidence="9" id="KW-0472">Membrane</keyword>
<dbReference type="PROSITE" id="PS50011">
    <property type="entry name" value="PROTEIN_KINASE_DOM"/>
    <property type="match status" value="1"/>
</dbReference>
<keyword evidence="9" id="KW-0812">Transmembrane</keyword>
<dbReference type="GO" id="GO:0004674">
    <property type="term" value="F:protein serine/threonine kinase activity"/>
    <property type="evidence" value="ECO:0007669"/>
    <property type="project" value="UniProtKB-KW"/>
</dbReference>
<dbReference type="InterPro" id="IPR001245">
    <property type="entry name" value="Ser-Thr/Tyr_kinase_cat_dom"/>
</dbReference>
<dbReference type="Proteomes" id="UP000747110">
    <property type="component" value="Unassembled WGS sequence"/>
</dbReference>
<keyword evidence="9" id="KW-1133">Transmembrane helix</keyword>
<feature type="transmembrane region" description="Helical" evidence="9">
    <location>
        <begin position="193"/>
        <end position="213"/>
    </location>
</feature>
<dbReference type="InterPro" id="IPR011009">
    <property type="entry name" value="Kinase-like_dom_sf"/>
</dbReference>
<dbReference type="InterPro" id="IPR000719">
    <property type="entry name" value="Prot_kinase_dom"/>
</dbReference>
<evidence type="ECO:0000256" key="2">
    <source>
        <dbReference type="ARBA" id="ARBA00022679"/>
    </source>
</evidence>
<evidence type="ECO:0000313" key="13">
    <source>
        <dbReference type="EMBL" id="GIM13635.1"/>
    </source>
</evidence>
<dbReference type="PRINTS" id="PR00109">
    <property type="entry name" value="TYRKINASE"/>
</dbReference>
<evidence type="ECO:0000256" key="6">
    <source>
        <dbReference type="PROSITE-ProRule" id="PRU10141"/>
    </source>
</evidence>
<dbReference type="Gene3D" id="1.10.510.10">
    <property type="entry name" value="Transferase(Phosphotransferase) domain 1"/>
    <property type="match status" value="1"/>
</dbReference>
<dbReference type="AlphaFoldDB" id="A0A8J4GRN5"/>
<evidence type="ECO:0000256" key="1">
    <source>
        <dbReference type="ARBA" id="ARBA00022527"/>
    </source>
</evidence>
<feature type="domain" description="Protein kinase" evidence="10">
    <location>
        <begin position="603"/>
        <end position="926"/>
    </location>
</feature>
<evidence type="ECO:0000256" key="8">
    <source>
        <dbReference type="SAM" id="MobiDB-lite"/>
    </source>
</evidence>
<reference evidence="13" key="1">
    <citation type="journal article" date="2021" name="Proc. Natl. Acad. Sci. U.S.A.">
        <title>Three genomes in the algal genus Volvox reveal the fate of a haploid sex-determining region after a transition to homothallism.</title>
        <authorList>
            <person name="Yamamoto K."/>
            <person name="Hamaji T."/>
            <person name="Kawai-Toyooka H."/>
            <person name="Matsuzaki R."/>
            <person name="Takahashi F."/>
            <person name="Nishimura Y."/>
            <person name="Kawachi M."/>
            <person name="Noguchi H."/>
            <person name="Minakuchi Y."/>
            <person name="Umen J.G."/>
            <person name="Toyoda A."/>
            <person name="Nozaki H."/>
        </authorList>
    </citation>
    <scope>NUCLEOTIDE SEQUENCE</scope>
    <source>
        <strain evidence="13">NIES-3785</strain>
        <strain evidence="12">NIES-3786</strain>
    </source>
</reference>
<keyword evidence="5 6" id="KW-0067">ATP-binding</keyword>
<evidence type="ECO:0000256" key="5">
    <source>
        <dbReference type="ARBA" id="ARBA00022840"/>
    </source>
</evidence>
<feature type="region of interest" description="Disordered" evidence="8">
    <location>
        <begin position="933"/>
        <end position="988"/>
    </location>
</feature>
<keyword evidence="3 6" id="KW-0547">Nucleotide-binding</keyword>
<evidence type="ECO:0000313" key="14">
    <source>
        <dbReference type="Proteomes" id="UP000722791"/>
    </source>
</evidence>
<dbReference type="GO" id="GO:0005524">
    <property type="term" value="F:ATP binding"/>
    <property type="evidence" value="ECO:0007669"/>
    <property type="project" value="UniProtKB-UniRule"/>
</dbReference>
<organism evidence="13 14">
    <name type="scientific">Volvox reticuliferus</name>
    <dbReference type="NCBI Taxonomy" id="1737510"/>
    <lineage>
        <taxon>Eukaryota</taxon>
        <taxon>Viridiplantae</taxon>
        <taxon>Chlorophyta</taxon>
        <taxon>core chlorophytes</taxon>
        <taxon>Chlorophyceae</taxon>
        <taxon>CS clade</taxon>
        <taxon>Chlamydomonadales</taxon>
        <taxon>Volvocaceae</taxon>
        <taxon>Volvox</taxon>
    </lineage>
</organism>
<dbReference type="SMART" id="SM00220">
    <property type="entry name" value="S_TKc"/>
    <property type="match status" value="1"/>
</dbReference>
<sequence>MLENIAGGQAPNVEEAAAAAAGNSGDDPASILRQLQSSKDLAESLFKSANHAMAGVVRELQMRTRRVHEGDAEAPGVDGQDVRHGEMELSQKLVTDLEQGVAQKPDLWVLGGASTIIDVPAAPRVPSFSKDARVKVETTAANHHVPSVTVAVNNGCKPERNRTSKRCAQGFISTWDTFKDMASIVRLHPFSTLAAPLAIFVLLAGLGVWGVLAGTFSHIQQRKDDARSQAVDAATGFQIQLEQTYTPGVTFSLLVRQHPEWEYWLANFNNTAAELMSRTLTGAIWSLQLQPFGQPMAVYPFRPADAKLLFPPRDQLTDPLRRESVFNAIRTREPQVAGPLTLGQGYLGALIRYPIFVPNVSAEDTFGFRYQENVSAIPYSDLPQSVRSCTICYNATSREKWWGLMTLVINYEAVAQGDDAYLSILRRKGFNYALVRPINSTYEEPIYQSVPGALRSEDAVTVEVKALGNVWLLRVAPAGGFAPSWTVPLIVAVLLIAMVVSALLLVAIASLRRARLLLDETVAANRNLAEAMKRLEEEKERMDVLLLRQYDLLRCLDANRAKKAGDSTDSTDSVCASKGRMMALIEDARQCLNRAKASSEDPIQLFEVLGTGAFGKVQRGIWRGTVVAVKTMILPANMTGQEKREKMAVMEAAISSSLVHPNIVTTYTYFIRPYHEPTHEGVQQMLATLSTQTNTNNMSRTFGNDPTPPPGADENVAASESTVHSYEVRLVLEYCDKGSLKDALDQHVFMQGGTFNLGAVLETAADVAKAMVHMHAANVLHSDLKARNIMLKSSGTEGRGVIAKVADFGLSTRMEHQETHLSSCFQGTLTHMAPEVMLEGRISKAADVYSFGILMWELFCGGDPFAGVPRAHIGHAITKEGRRPKFPPFAPRDYVALATRCWDPDAVMRPSFEKVLTELVRLREALGGETMPLIVTTPAPKSRATSRSSSTTSSPTYVGGGSTADGTGTPKLPSRQSGSSSAGCSISMNGGGSGGSSVAAAAPFRGLLGRSMSANGASLGTNPIILYRAGILVGDGGSGDYSMSVDSVQGISVVGDGGRDEARDGFGTNHRSSLRIHNGLSLVPRSASASDRVTRAQRERLKALVLERQMRKLGVRISRGNSVGPATSLPVLDEVEGDEEDNLRPVGAAAPLRDK</sequence>
<proteinExistence type="predicted"/>
<evidence type="ECO:0000256" key="9">
    <source>
        <dbReference type="SAM" id="Phobius"/>
    </source>
</evidence>
<feature type="binding site" evidence="6">
    <location>
        <position position="630"/>
    </location>
    <ligand>
        <name>ATP</name>
        <dbReference type="ChEBI" id="CHEBI:30616"/>
    </ligand>
</feature>
<dbReference type="EMBL" id="BNCP01000015">
    <property type="protein sequence ID" value="GIL79159.1"/>
    <property type="molecule type" value="Genomic_DNA"/>
</dbReference>
<evidence type="ECO:0000256" key="7">
    <source>
        <dbReference type="SAM" id="Coils"/>
    </source>
</evidence>